<keyword evidence="6" id="KW-1185">Reference proteome</keyword>
<feature type="domain" description="Methyl-accepting transducer" evidence="4">
    <location>
        <begin position="17"/>
        <end position="267"/>
    </location>
</feature>
<organism evidence="5 6">
    <name type="scientific">Methylobacterium soli</name>
    <dbReference type="NCBI Taxonomy" id="553447"/>
    <lineage>
        <taxon>Bacteria</taxon>
        <taxon>Pseudomonadati</taxon>
        <taxon>Pseudomonadota</taxon>
        <taxon>Alphaproteobacteria</taxon>
        <taxon>Hyphomicrobiales</taxon>
        <taxon>Methylobacteriaceae</taxon>
        <taxon>Methylobacterium</taxon>
    </lineage>
</organism>
<evidence type="ECO:0000256" key="2">
    <source>
        <dbReference type="PROSITE-ProRule" id="PRU00284"/>
    </source>
</evidence>
<dbReference type="GO" id="GO:0035438">
    <property type="term" value="F:cyclic-di-GMP binding"/>
    <property type="evidence" value="ECO:0007669"/>
    <property type="project" value="InterPro"/>
</dbReference>
<sequence length="472" mass="48680">MAVPIARTPNPDILDGIEEDVSAAIGGVGASIAAARGEVVEMQAGLAGIRAQMRELASAAESAASASTGLAERTGLLSATSARIAGAMSEAGGHLDRAGSRGDEARALVAALAEAGNEIAGIVETISAVARQTNLLALNATIEAARAGEAGRGFAVVANEVKALSVETARAANEVRTRITRLREGAIASGRAIESVAGAIEAIRPAFSTVRTIADEQAETVSGVVSEAARTSDLVATVSTEAGEVSLATVALDGQAEAMEAAAGRAAEQAEGLGRRFVAVIRQSEIGDRRRFDRYPVDLAVDLAGGHRTRTMDISEGGVLLATPDGGVPQPGQTLTLAIEEIGRLPVTVAAVSPMGVHCAFGALDAGAQERLRAKLSEVQTAYAPLVNKAQALAQRIGQLMEAELAAGRISATDLFDTDYRPIAGTNPQQYRTNSVPPLRGPAPGDPRARARARQRHAVLHRHRPERLPARA</sequence>
<feature type="region of interest" description="Disordered" evidence="3">
    <location>
        <begin position="419"/>
        <end position="472"/>
    </location>
</feature>
<dbReference type="GO" id="GO:0007165">
    <property type="term" value="P:signal transduction"/>
    <property type="evidence" value="ECO:0007669"/>
    <property type="project" value="UniProtKB-KW"/>
</dbReference>
<dbReference type="Pfam" id="PF00015">
    <property type="entry name" value="MCPsignal"/>
    <property type="match status" value="1"/>
</dbReference>
<dbReference type="Gene3D" id="2.40.10.220">
    <property type="entry name" value="predicted glycosyltransferase like domains"/>
    <property type="match status" value="1"/>
</dbReference>
<dbReference type="InterPro" id="IPR009875">
    <property type="entry name" value="PilZ_domain"/>
</dbReference>
<evidence type="ECO:0000256" key="3">
    <source>
        <dbReference type="SAM" id="MobiDB-lite"/>
    </source>
</evidence>
<evidence type="ECO:0000313" key="5">
    <source>
        <dbReference type="EMBL" id="KAB1081356.1"/>
    </source>
</evidence>
<dbReference type="OrthoDB" id="2489132at2"/>
<feature type="compositionally biased region" description="Basic residues" evidence="3">
    <location>
        <begin position="450"/>
        <end position="465"/>
    </location>
</feature>
<dbReference type="Proteomes" id="UP000474159">
    <property type="component" value="Unassembled WGS sequence"/>
</dbReference>
<comment type="caution">
    <text evidence="5">The sequence shown here is derived from an EMBL/GenBank/DDBJ whole genome shotgun (WGS) entry which is preliminary data.</text>
</comment>
<dbReference type="Gene3D" id="1.10.287.950">
    <property type="entry name" value="Methyl-accepting chemotaxis protein"/>
    <property type="match status" value="1"/>
</dbReference>
<dbReference type="AlphaFoldDB" id="A0A6L3T5N6"/>
<dbReference type="PROSITE" id="PS50111">
    <property type="entry name" value="CHEMOTAXIS_TRANSDUC_2"/>
    <property type="match status" value="1"/>
</dbReference>
<reference evidence="5 6" key="1">
    <citation type="submission" date="2019-09" db="EMBL/GenBank/DDBJ databases">
        <title>YIM 48816 draft genome.</title>
        <authorList>
            <person name="Jiang L."/>
        </authorList>
    </citation>
    <scope>NUCLEOTIDE SEQUENCE [LARGE SCALE GENOMIC DNA]</scope>
    <source>
        <strain evidence="5 6">YIM 48816</strain>
    </source>
</reference>
<dbReference type="Pfam" id="PF07238">
    <property type="entry name" value="PilZ"/>
    <property type="match status" value="1"/>
</dbReference>
<name>A0A6L3T5N6_9HYPH</name>
<dbReference type="InterPro" id="IPR004089">
    <property type="entry name" value="MCPsignal_dom"/>
</dbReference>
<feature type="compositionally biased region" description="Polar residues" evidence="3">
    <location>
        <begin position="426"/>
        <end position="435"/>
    </location>
</feature>
<evidence type="ECO:0000259" key="4">
    <source>
        <dbReference type="PROSITE" id="PS50111"/>
    </source>
</evidence>
<protein>
    <recommendedName>
        <fullName evidence="4">Methyl-accepting transducer domain-containing protein</fullName>
    </recommendedName>
</protein>
<dbReference type="SUPFAM" id="SSF58104">
    <property type="entry name" value="Methyl-accepting chemotaxis protein (MCP) signaling domain"/>
    <property type="match status" value="1"/>
</dbReference>
<proteinExistence type="predicted"/>
<dbReference type="SMART" id="SM00283">
    <property type="entry name" value="MA"/>
    <property type="match status" value="1"/>
</dbReference>
<evidence type="ECO:0000313" key="6">
    <source>
        <dbReference type="Proteomes" id="UP000474159"/>
    </source>
</evidence>
<gene>
    <name evidence="5" type="ORF">F6X53_03340</name>
</gene>
<dbReference type="RefSeq" id="WP_150997213.1">
    <property type="nucleotide sequence ID" value="NZ_VZZK01000002.1"/>
</dbReference>
<dbReference type="SUPFAM" id="SSF141371">
    <property type="entry name" value="PilZ domain-like"/>
    <property type="match status" value="1"/>
</dbReference>
<keyword evidence="1 2" id="KW-0807">Transducer</keyword>
<evidence type="ECO:0000256" key="1">
    <source>
        <dbReference type="ARBA" id="ARBA00023224"/>
    </source>
</evidence>
<accession>A0A6L3T5N6</accession>
<dbReference type="PANTHER" id="PTHR32089">
    <property type="entry name" value="METHYL-ACCEPTING CHEMOTAXIS PROTEIN MCPB"/>
    <property type="match status" value="1"/>
</dbReference>
<dbReference type="PANTHER" id="PTHR32089:SF112">
    <property type="entry name" value="LYSOZYME-LIKE PROTEIN-RELATED"/>
    <property type="match status" value="1"/>
</dbReference>
<dbReference type="EMBL" id="VZZK01000002">
    <property type="protein sequence ID" value="KAB1081356.1"/>
    <property type="molecule type" value="Genomic_DNA"/>
</dbReference>
<dbReference type="GO" id="GO:0016020">
    <property type="term" value="C:membrane"/>
    <property type="evidence" value="ECO:0007669"/>
    <property type="project" value="InterPro"/>
</dbReference>